<evidence type="ECO:0000313" key="1">
    <source>
        <dbReference type="EMBL" id="GCC49541.1"/>
    </source>
</evidence>
<sequence length="135" mass="14353">MMVVSGERVAAGDDREAVGQFGERDVVNQPRRNRAALAVGQVAGGAALGVDRGAEAEIERGARGRAHAHMGHEAGEHQLLAAGRGQLHIELGAGEGVRQLLLDHDLAGPRLELRHDRAALRVAIEQAARRSLVRD</sequence>
<gene>
    <name evidence="1" type="ORF">chiPu_0034009</name>
</gene>
<reference evidence="1 2" key="1">
    <citation type="journal article" date="2018" name="Nat. Ecol. Evol.">
        <title>Shark genomes provide insights into elasmobranch evolution and the origin of vertebrates.</title>
        <authorList>
            <person name="Hara Y"/>
            <person name="Yamaguchi K"/>
            <person name="Onimaru K"/>
            <person name="Kadota M"/>
            <person name="Koyanagi M"/>
            <person name="Keeley SD"/>
            <person name="Tatsumi K"/>
            <person name="Tanaka K"/>
            <person name="Motone F"/>
            <person name="Kageyama Y"/>
            <person name="Nozu R"/>
            <person name="Adachi N"/>
            <person name="Nishimura O"/>
            <person name="Nakagawa R"/>
            <person name="Tanegashima C"/>
            <person name="Kiyatake I"/>
            <person name="Matsumoto R"/>
            <person name="Murakumo K"/>
            <person name="Nishida K"/>
            <person name="Terakita A"/>
            <person name="Kuratani S"/>
            <person name="Sato K"/>
            <person name="Hyodo S Kuraku.S."/>
        </authorList>
    </citation>
    <scope>NUCLEOTIDE SEQUENCE [LARGE SCALE GENOMIC DNA]</scope>
</reference>
<accession>A0A401U3T5</accession>
<evidence type="ECO:0000313" key="2">
    <source>
        <dbReference type="Proteomes" id="UP000287033"/>
    </source>
</evidence>
<protein>
    <submittedName>
        <fullName evidence="1">Uncharacterized protein</fullName>
    </submittedName>
</protein>
<comment type="caution">
    <text evidence="1">The sequence shown here is derived from an EMBL/GenBank/DDBJ whole genome shotgun (WGS) entry which is preliminary data.</text>
</comment>
<dbReference type="AlphaFoldDB" id="A0A401U3T5"/>
<proteinExistence type="predicted"/>
<keyword evidence="2" id="KW-1185">Reference proteome</keyword>
<feature type="non-terminal residue" evidence="1">
    <location>
        <position position="135"/>
    </location>
</feature>
<name>A0A401U3T5_CHIPU</name>
<dbReference type="Proteomes" id="UP000287033">
    <property type="component" value="Unassembled WGS sequence"/>
</dbReference>
<dbReference type="EMBL" id="BEZZ01279334">
    <property type="protein sequence ID" value="GCC49541.1"/>
    <property type="molecule type" value="Genomic_DNA"/>
</dbReference>
<organism evidence="1 2">
    <name type="scientific">Chiloscyllium punctatum</name>
    <name type="common">Brownbanded bambooshark</name>
    <name type="synonym">Hemiscyllium punctatum</name>
    <dbReference type="NCBI Taxonomy" id="137246"/>
    <lineage>
        <taxon>Eukaryota</taxon>
        <taxon>Metazoa</taxon>
        <taxon>Chordata</taxon>
        <taxon>Craniata</taxon>
        <taxon>Vertebrata</taxon>
        <taxon>Chondrichthyes</taxon>
        <taxon>Elasmobranchii</taxon>
        <taxon>Galeomorphii</taxon>
        <taxon>Galeoidea</taxon>
        <taxon>Orectolobiformes</taxon>
        <taxon>Hemiscylliidae</taxon>
        <taxon>Chiloscyllium</taxon>
    </lineage>
</organism>